<organism evidence="12 13">
    <name type="scientific">Bosea robiniae</name>
    <dbReference type="NCBI Taxonomy" id="1036780"/>
    <lineage>
        <taxon>Bacteria</taxon>
        <taxon>Pseudomonadati</taxon>
        <taxon>Pseudomonadota</taxon>
        <taxon>Alphaproteobacteria</taxon>
        <taxon>Hyphomicrobiales</taxon>
        <taxon>Boseaceae</taxon>
        <taxon>Bosea</taxon>
    </lineage>
</organism>
<evidence type="ECO:0000256" key="5">
    <source>
        <dbReference type="ARBA" id="ARBA00022801"/>
    </source>
</evidence>
<dbReference type="PANTHER" id="PTHR30582:SF24">
    <property type="entry name" value="L,D-TRANSPEPTIDASE ERFK_SRFK-RELATED"/>
    <property type="match status" value="1"/>
</dbReference>
<comment type="similarity">
    <text evidence="2">Belongs to the YkuD family.</text>
</comment>
<dbReference type="PROSITE" id="PS52029">
    <property type="entry name" value="LD_TPASE"/>
    <property type="match status" value="1"/>
</dbReference>
<feature type="active site" description="Nucleophile" evidence="9">
    <location>
        <position position="196"/>
    </location>
</feature>
<dbReference type="Gene3D" id="2.40.440.10">
    <property type="entry name" value="L,D-transpeptidase catalytic domain-like"/>
    <property type="match status" value="1"/>
</dbReference>
<dbReference type="Proteomes" id="UP000199468">
    <property type="component" value="Unassembled WGS sequence"/>
</dbReference>
<dbReference type="Pfam" id="PF03734">
    <property type="entry name" value="YkuD"/>
    <property type="match status" value="1"/>
</dbReference>
<reference evidence="12 13" key="1">
    <citation type="submission" date="2016-10" db="EMBL/GenBank/DDBJ databases">
        <authorList>
            <person name="Varghese N."/>
            <person name="Submissions S."/>
        </authorList>
    </citation>
    <scope>NUCLEOTIDE SEQUENCE [LARGE SCALE GENOMIC DNA]</scope>
    <source>
        <strain evidence="12 13">DSM 26672</strain>
    </source>
</reference>
<evidence type="ECO:0000313" key="13">
    <source>
        <dbReference type="Proteomes" id="UP000199468"/>
    </source>
</evidence>
<evidence type="ECO:0000256" key="1">
    <source>
        <dbReference type="ARBA" id="ARBA00004752"/>
    </source>
</evidence>
<dbReference type="SUPFAM" id="SSF141523">
    <property type="entry name" value="L,D-transpeptidase catalytic domain-like"/>
    <property type="match status" value="1"/>
</dbReference>
<sequence length="220" mass="24340">MIRVLRAAKPLAVIALPLLIAACTTVQPQPPATASYSAIPPHVAQRYAAIETEKFKVPAVDLDDLQPRNMRQLVDYPTKHRPGTLVVDPHQRFLYLVQEHGKALRYGVGVGKAGLEFTGTATVQRKAQWPRWTPTPDMIRRDPRRYAKWSGGMAGGESNPLGARALYLFKNGNDTLYRIHGTNEPETIGEAVSSGCIRMMNQDVIDLYNRIPSGSKVVVL</sequence>
<keyword evidence="5" id="KW-0378">Hydrolase</keyword>
<accession>A0ABY0P4V2</accession>
<evidence type="ECO:0000256" key="8">
    <source>
        <dbReference type="ARBA" id="ARBA00023316"/>
    </source>
</evidence>
<proteinExistence type="inferred from homology"/>
<keyword evidence="13" id="KW-1185">Reference proteome</keyword>
<evidence type="ECO:0000256" key="2">
    <source>
        <dbReference type="ARBA" id="ARBA00005992"/>
    </source>
</evidence>
<keyword evidence="4" id="KW-0808">Transferase</keyword>
<feature type="domain" description="L,D-TPase catalytic" evidence="11">
    <location>
        <begin position="83"/>
        <end position="220"/>
    </location>
</feature>
<feature type="chain" id="PRO_5047349803" evidence="10">
    <location>
        <begin position="29"/>
        <end position="220"/>
    </location>
</feature>
<dbReference type="InterPro" id="IPR038063">
    <property type="entry name" value="Transpep_catalytic_dom"/>
</dbReference>
<dbReference type="InterPro" id="IPR050979">
    <property type="entry name" value="LD-transpeptidase"/>
</dbReference>
<feature type="signal peptide" evidence="10">
    <location>
        <begin position="1"/>
        <end position="28"/>
    </location>
</feature>
<protein>
    <submittedName>
        <fullName evidence="12">Lipoprotein-anchoring transpeptidase ErfK/SrfK</fullName>
    </submittedName>
</protein>
<keyword evidence="6 9" id="KW-0133">Cell shape</keyword>
<keyword evidence="3" id="KW-0328">Glycosyltransferase</keyword>
<evidence type="ECO:0000256" key="4">
    <source>
        <dbReference type="ARBA" id="ARBA00022679"/>
    </source>
</evidence>
<dbReference type="PROSITE" id="PS51257">
    <property type="entry name" value="PROKAR_LIPOPROTEIN"/>
    <property type="match status" value="1"/>
</dbReference>
<keyword evidence="10" id="KW-0732">Signal</keyword>
<evidence type="ECO:0000259" key="11">
    <source>
        <dbReference type="PROSITE" id="PS52029"/>
    </source>
</evidence>
<evidence type="ECO:0000256" key="7">
    <source>
        <dbReference type="ARBA" id="ARBA00022984"/>
    </source>
</evidence>
<comment type="caution">
    <text evidence="12">The sequence shown here is derived from an EMBL/GenBank/DDBJ whole genome shotgun (WGS) entry which is preliminary data.</text>
</comment>
<keyword evidence="7 9" id="KW-0573">Peptidoglycan synthesis</keyword>
<evidence type="ECO:0000256" key="3">
    <source>
        <dbReference type="ARBA" id="ARBA00022676"/>
    </source>
</evidence>
<name>A0ABY0P4V2_9HYPH</name>
<keyword evidence="8 9" id="KW-0961">Cell wall biogenesis/degradation</keyword>
<comment type="pathway">
    <text evidence="1 9">Cell wall biogenesis; peptidoglycan biosynthesis.</text>
</comment>
<gene>
    <name evidence="12" type="ORF">SAMN05421844_10858</name>
</gene>
<dbReference type="EMBL" id="FNBZ01000008">
    <property type="protein sequence ID" value="SDH33690.1"/>
    <property type="molecule type" value="Genomic_DNA"/>
</dbReference>
<dbReference type="PANTHER" id="PTHR30582">
    <property type="entry name" value="L,D-TRANSPEPTIDASE"/>
    <property type="match status" value="1"/>
</dbReference>
<dbReference type="CDD" id="cd16913">
    <property type="entry name" value="YkuD_like"/>
    <property type="match status" value="1"/>
</dbReference>
<dbReference type="InterPro" id="IPR005490">
    <property type="entry name" value="LD_TPept_cat_dom"/>
</dbReference>
<evidence type="ECO:0000256" key="6">
    <source>
        <dbReference type="ARBA" id="ARBA00022960"/>
    </source>
</evidence>
<evidence type="ECO:0000313" key="12">
    <source>
        <dbReference type="EMBL" id="SDH33690.1"/>
    </source>
</evidence>
<keyword evidence="12" id="KW-0449">Lipoprotein</keyword>
<feature type="active site" description="Proton donor/acceptor" evidence="9">
    <location>
        <position position="180"/>
    </location>
</feature>
<evidence type="ECO:0000256" key="10">
    <source>
        <dbReference type="SAM" id="SignalP"/>
    </source>
</evidence>
<evidence type="ECO:0000256" key="9">
    <source>
        <dbReference type="PROSITE-ProRule" id="PRU01373"/>
    </source>
</evidence>